<proteinExistence type="predicted"/>
<evidence type="ECO:0000256" key="1">
    <source>
        <dbReference type="SAM" id="Phobius"/>
    </source>
</evidence>
<feature type="transmembrane region" description="Helical" evidence="1">
    <location>
        <begin position="42"/>
        <end position="60"/>
    </location>
</feature>
<keyword evidence="1" id="KW-0812">Transmembrane</keyword>
<keyword evidence="3" id="KW-1185">Reference proteome</keyword>
<dbReference type="AlphaFoldDB" id="A0A6A5S0X5"/>
<evidence type="ECO:0000313" key="2">
    <source>
        <dbReference type="EMBL" id="KAF1933533.1"/>
    </source>
</evidence>
<dbReference type="Proteomes" id="UP000800082">
    <property type="component" value="Unassembled WGS sequence"/>
</dbReference>
<gene>
    <name evidence="2" type="ORF">M421DRAFT_415875</name>
</gene>
<protein>
    <submittedName>
        <fullName evidence="2">Uncharacterized protein</fullName>
    </submittedName>
</protein>
<accession>A0A6A5S0X5</accession>
<keyword evidence="1" id="KW-0472">Membrane</keyword>
<reference evidence="2" key="1">
    <citation type="journal article" date="2020" name="Stud. Mycol.">
        <title>101 Dothideomycetes genomes: a test case for predicting lifestyles and emergence of pathogens.</title>
        <authorList>
            <person name="Haridas S."/>
            <person name="Albert R."/>
            <person name="Binder M."/>
            <person name="Bloem J."/>
            <person name="Labutti K."/>
            <person name="Salamov A."/>
            <person name="Andreopoulos B."/>
            <person name="Baker S."/>
            <person name="Barry K."/>
            <person name="Bills G."/>
            <person name="Bluhm B."/>
            <person name="Cannon C."/>
            <person name="Castanera R."/>
            <person name="Culley D."/>
            <person name="Daum C."/>
            <person name="Ezra D."/>
            <person name="Gonzalez J."/>
            <person name="Henrissat B."/>
            <person name="Kuo A."/>
            <person name="Liang C."/>
            <person name="Lipzen A."/>
            <person name="Lutzoni F."/>
            <person name="Magnuson J."/>
            <person name="Mondo S."/>
            <person name="Nolan M."/>
            <person name="Ohm R."/>
            <person name="Pangilinan J."/>
            <person name="Park H.-J."/>
            <person name="Ramirez L."/>
            <person name="Alfaro M."/>
            <person name="Sun H."/>
            <person name="Tritt A."/>
            <person name="Yoshinaga Y."/>
            <person name="Zwiers L.-H."/>
            <person name="Turgeon B."/>
            <person name="Goodwin S."/>
            <person name="Spatafora J."/>
            <person name="Crous P."/>
            <person name="Grigoriev I."/>
        </authorList>
    </citation>
    <scope>NUCLEOTIDE SEQUENCE</scope>
    <source>
        <strain evidence="2">CBS 183.55</strain>
    </source>
</reference>
<dbReference type="GeneID" id="54348532"/>
<dbReference type="RefSeq" id="XP_033453781.1">
    <property type="nucleotide sequence ID" value="XM_033590864.1"/>
</dbReference>
<keyword evidence="1" id="KW-1133">Transmembrane helix</keyword>
<name>A0A6A5S0X5_9PLEO</name>
<organism evidence="2 3">
    <name type="scientific">Didymella exigua CBS 183.55</name>
    <dbReference type="NCBI Taxonomy" id="1150837"/>
    <lineage>
        <taxon>Eukaryota</taxon>
        <taxon>Fungi</taxon>
        <taxon>Dikarya</taxon>
        <taxon>Ascomycota</taxon>
        <taxon>Pezizomycotina</taxon>
        <taxon>Dothideomycetes</taxon>
        <taxon>Pleosporomycetidae</taxon>
        <taxon>Pleosporales</taxon>
        <taxon>Pleosporineae</taxon>
        <taxon>Didymellaceae</taxon>
        <taxon>Didymella</taxon>
    </lineage>
</organism>
<dbReference type="EMBL" id="ML978957">
    <property type="protein sequence ID" value="KAF1933533.1"/>
    <property type="molecule type" value="Genomic_DNA"/>
</dbReference>
<evidence type="ECO:0000313" key="3">
    <source>
        <dbReference type="Proteomes" id="UP000800082"/>
    </source>
</evidence>
<sequence>MRPVTISPVSFSFLSVVGIPTSPLLLLSLITQSFSVLLQQLVAPILMLPVIRILPFFVLAQHQNQRVFAVRIGHRGGDCGLAETIRVLIVDIVDSAVGEVAIGTALSGGSQGLEDLEPMVVILEFEAGG</sequence>